<evidence type="ECO:0000313" key="2">
    <source>
        <dbReference type="Proteomes" id="UP001174909"/>
    </source>
</evidence>
<keyword evidence="2" id="KW-1185">Reference proteome</keyword>
<organism evidence="1 2">
    <name type="scientific">Geodia barretti</name>
    <name type="common">Barrett's horny sponge</name>
    <dbReference type="NCBI Taxonomy" id="519541"/>
    <lineage>
        <taxon>Eukaryota</taxon>
        <taxon>Metazoa</taxon>
        <taxon>Porifera</taxon>
        <taxon>Demospongiae</taxon>
        <taxon>Heteroscleromorpha</taxon>
        <taxon>Tetractinellida</taxon>
        <taxon>Astrophorina</taxon>
        <taxon>Geodiidae</taxon>
        <taxon>Geodia</taxon>
    </lineage>
</organism>
<gene>
    <name evidence="1" type="ORF">GBAR_LOCUS1700</name>
</gene>
<protein>
    <submittedName>
        <fullName evidence="1">Uncharacterized protein</fullName>
    </submittedName>
</protein>
<dbReference type="Proteomes" id="UP001174909">
    <property type="component" value="Unassembled WGS sequence"/>
</dbReference>
<comment type="caution">
    <text evidence="1">The sequence shown here is derived from an EMBL/GenBank/DDBJ whole genome shotgun (WGS) entry which is preliminary data.</text>
</comment>
<proteinExistence type="predicted"/>
<accession>A0AA35W3F2</accession>
<evidence type="ECO:0000313" key="1">
    <source>
        <dbReference type="EMBL" id="CAI7995490.1"/>
    </source>
</evidence>
<name>A0AA35W3F2_GEOBA</name>
<dbReference type="AlphaFoldDB" id="A0AA35W3F2"/>
<dbReference type="EMBL" id="CASHTH010000247">
    <property type="protein sequence ID" value="CAI7995490.1"/>
    <property type="molecule type" value="Genomic_DNA"/>
</dbReference>
<sequence>MSGVTTRHVASLVMSADMNADRRQMRQRMFRKGWAPVPKILSATSRSSPSRS</sequence>
<reference evidence="1" key="1">
    <citation type="submission" date="2023-03" db="EMBL/GenBank/DDBJ databases">
        <authorList>
            <person name="Steffen K."/>
            <person name="Cardenas P."/>
        </authorList>
    </citation>
    <scope>NUCLEOTIDE SEQUENCE</scope>
</reference>